<dbReference type="AlphaFoldDB" id="A0A3S0IFB4"/>
<gene>
    <name evidence="1" type="ORF">EKG39_00675</name>
</gene>
<reference evidence="1 2" key="1">
    <citation type="submission" date="2018-12" db="EMBL/GenBank/DDBJ databases">
        <authorList>
            <person name="Yu L."/>
        </authorList>
    </citation>
    <scope>NUCLEOTIDE SEQUENCE [LARGE SCALE GENOMIC DNA]</scope>
    <source>
        <strain evidence="1 2">HAW-EB5</strain>
    </source>
</reference>
<organism evidence="1 2">
    <name type="scientific">Shewanella atlantica</name>
    <dbReference type="NCBI Taxonomy" id="271099"/>
    <lineage>
        <taxon>Bacteria</taxon>
        <taxon>Pseudomonadati</taxon>
        <taxon>Pseudomonadota</taxon>
        <taxon>Gammaproteobacteria</taxon>
        <taxon>Alteromonadales</taxon>
        <taxon>Shewanellaceae</taxon>
        <taxon>Shewanella</taxon>
    </lineage>
</organism>
<evidence type="ECO:0000313" key="1">
    <source>
        <dbReference type="EMBL" id="RTR34227.1"/>
    </source>
</evidence>
<proteinExistence type="predicted"/>
<comment type="caution">
    <text evidence="1">The sequence shown here is derived from an EMBL/GenBank/DDBJ whole genome shotgun (WGS) entry which is preliminary data.</text>
</comment>
<sequence length="122" mass="13290">MEIGNKNEFCFVIGEAKDTDIQVVDIWLSGSLVTYFDNSVYVPQFLESLRQELSILESGSIPAGYIALALGPTTDDVSARFKIIGPDLEISFELGESQPKVTHVSLSSTIAAYRECIGLLGE</sequence>
<dbReference type="RefSeq" id="WP_148103044.1">
    <property type="nucleotide sequence ID" value="NZ_RXNV01000001.1"/>
</dbReference>
<dbReference type="Proteomes" id="UP000282060">
    <property type="component" value="Unassembled WGS sequence"/>
</dbReference>
<evidence type="ECO:0000313" key="2">
    <source>
        <dbReference type="Proteomes" id="UP000282060"/>
    </source>
</evidence>
<accession>A0A3S0IFB4</accession>
<dbReference type="OrthoDB" id="3657566at2"/>
<keyword evidence="2" id="KW-1185">Reference proteome</keyword>
<dbReference type="EMBL" id="RXNV01000001">
    <property type="protein sequence ID" value="RTR34227.1"/>
    <property type="molecule type" value="Genomic_DNA"/>
</dbReference>
<name>A0A3S0IFB4_9GAMM</name>
<protein>
    <submittedName>
        <fullName evidence="1">Uncharacterized protein</fullName>
    </submittedName>
</protein>